<comment type="caution">
    <text evidence="5">The sequence shown here is derived from an EMBL/GenBank/DDBJ whole genome shotgun (WGS) entry which is preliminary data.</text>
</comment>
<keyword evidence="2" id="KW-0238">DNA-binding</keyword>
<dbReference type="PANTHER" id="PTHR47894">
    <property type="entry name" value="HTH-TYPE TRANSCRIPTIONAL REGULATOR GADX"/>
    <property type="match status" value="1"/>
</dbReference>
<evidence type="ECO:0000256" key="2">
    <source>
        <dbReference type="ARBA" id="ARBA00023125"/>
    </source>
</evidence>
<feature type="domain" description="HTH araC/xylS-type" evidence="4">
    <location>
        <begin position="180"/>
        <end position="277"/>
    </location>
</feature>
<dbReference type="PANTHER" id="PTHR47894:SF4">
    <property type="entry name" value="HTH-TYPE TRANSCRIPTIONAL REGULATOR GADX"/>
    <property type="match status" value="1"/>
</dbReference>
<keyword evidence="3" id="KW-0804">Transcription</keyword>
<organism evidence="5 6">
    <name type="scientific">Uliginosibacterium sediminicola</name>
    <dbReference type="NCBI Taxonomy" id="2024550"/>
    <lineage>
        <taxon>Bacteria</taxon>
        <taxon>Pseudomonadati</taxon>
        <taxon>Pseudomonadota</taxon>
        <taxon>Betaproteobacteria</taxon>
        <taxon>Rhodocyclales</taxon>
        <taxon>Zoogloeaceae</taxon>
        <taxon>Uliginosibacterium</taxon>
    </lineage>
</organism>
<dbReference type="SUPFAM" id="SSF46689">
    <property type="entry name" value="Homeodomain-like"/>
    <property type="match status" value="1"/>
</dbReference>
<gene>
    <name evidence="5" type="ORF">ABDB84_01260</name>
</gene>
<evidence type="ECO:0000313" key="6">
    <source>
        <dbReference type="Proteomes" id="UP001410394"/>
    </source>
</evidence>
<name>A0ABU9YTN0_9RHOO</name>
<reference evidence="5 6" key="1">
    <citation type="journal article" date="2018" name="Int. J. Syst. Evol. Microbiol.">
        <title>Uliginosibacterium sediminicola sp. nov., isolated from freshwater sediment.</title>
        <authorList>
            <person name="Hwang W.M."/>
            <person name="Kim S.M."/>
            <person name="Kang K."/>
            <person name="Ahn T.Y."/>
        </authorList>
    </citation>
    <scope>NUCLEOTIDE SEQUENCE [LARGE SCALE GENOMIC DNA]</scope>
    <source>
        <strain evidence="5 6">M1-21</strain>
    </source>
</reference>
<dbReference type="InterPro" id="IPR009057">
    <property type="entry name" value="Homeodomain-like_sf"/>
</dbReference>
<evidence type="ECO:0000259" key="4">
    <source>
        <dbReference type="PROSITE" id="PS01124"/>
    </source>
</evidence>
<dbReference type="Proteomes" id="UP001410394">
    <property type="component" value="Unassembled WGS sequence"/>
</dbReference>
<proteinExistence type="predicted"/>
<accession>A0ABU9YTN0</accession>
<evidence type="ECO:0000256" key="1">
    <source>
        <dbReference type="ARBA" id="ARBA00023015"/>
    </source>
</evidence>
<dbReference type="SMART" id="SM00342">
    <property type="entry name" value="HTH_ARAC"/>
    <property type="match status" value="1"/>
</dbReference>
<dbReference type="Gene3D" id="1.10.10.60">
    <property type="entry name" value="Homeodomain-like"/>
    <property type="match status" value="1"/>
</dbReference>
<protein>
    <submittedName>
        <fullName evidence="5">Helix-turn-helix transcriptional regulator</fullName>
    </submittedName>
</protein>
<keyword evidence="1" id="KW-0805">Transcription regulation</keyword>
<dbReference type="InterPro" id="IPR018060">
    <property type="entry name" value="HTH_AraC"/>
</dbReference>
<evidence type="ECO:0000256" key="3">
    <source>
        <dbReference type="ARBA" id="ARBA00023163"/>
    </source>
</evidence>
<dbReference type="PROSITE" id="PS01124">
    <property type="entry name" value="HTH_ARAC_FAMILY_2"/>
    <property type="match status" value="1"/>
</dbReference>
<sequence>MSAAISRQDQLLSHLFELATSTSPLPCVCLRATHSHAIKAFELSAPILALPLRGYKRALDTDGWISIKPGEIFLASGPRSVDIEHIPDSQSGEYIALSIALDKTVLDAARSLIAEPPRYARGQIASIPIAELCAPLLDWCTALLQGETMMACHAMQGVVMRLYAMGYTSLLSEPPPTLAMRIRNMVAENPARAWNSSDIENALGMSGASLRRHLAAEGESLREIIADTRLAQALQLIYATRLPIKSIAQRVGYASVSSFSKRFAARYGIEPSRIGNQ</sequence>
<dbReference type="EMBL" id="JBDIVE010000001">
    <property type="protein sequence ID" value="MEN3067083.1"/>
    <property type="molecule type" value="Genomic_DNA"/>
</dbReference>
<dbReference type="Pfam" id="PF12833">
    <property type="entry name" value="HTH_18"/>
    <property type="match status" value="1"/>
</dbReference>
<evidence type="ECO:0000313" key="5">
    <source>
        <dbReference type="EMBL" id="MEN3067083.1"/>
    </source>
</evidence>
<keyword evidence="6" id="KW-1185">Reference proteome</keyword>
<dbReference type="RefSeq" id="WP_345917851.1">
    <property type="nucleotide sequence ID" value="NZ_JBDIVE010000001.1"/>
</dbReference>